<dbReference type="EMBL" id="SJPR01000001">
    <property type="protein sequence ID" value="TWT99110.1"/>
    <property type="molecule type" value="Genomic_DNA"/>
</dbReference>
<dbReference type="Proteomes" id="UP000317421">
    <property type="component" value="Unassembled WGS sequence"/>
</dbReference>
<accession>A0A5C6AI75</accession>
<evidence type="ECO:0000313" key="1">
    <source>
        <dbReference type="EMBL" id="TWT99110.1"/>
    </source>
</evidence>
<organism evidence="1 2">
    <name type="scientific">Botrimarina colliarenosi</name>
    <dbReference type="NCBI Taxonomy" id="2528001"/>
    <lineage>
        <taxon>Bacteria</taxon>
        <taxon>Pseudomonadati</taxon>
        <taxon>Planctomycetota</taxon>
        <taxon>Planctomycetia</taxon>
        <taxon>Pirellulales</taxon>
        <taxon>Lacipirellulaceae</taxon>
        <taxon>Botrimarina</taxon>
    </lineage>
</organism>
<keyword evidence="2" id="KW-1185">Reference proteome</keyword>
<proteinExistence type="predicted"/>
<dbReference type="RefSeq" id="WP_146441306.1">
    <property type="nucleotide sequence ID" value="NZ_SJPR01000001.1"/>
</dbReference>
<gene>
    <name evidence="1" type="ORF">Pla108_00430</name>
</gene>
<sequence>MAPDDIRDRQMARPFQPFRLHMSNGMSVDVRHPEMIVVGDEALTVAVYDEKKDRVGLNWYSVINVNVIEPLPQEEAKDSANGTG</sequence>
<evidence type="ECO:0000313" key="2">
    <source>
        <dbReference type="Proteomes" id="UP000317421"/>
    </source>
</evidence>
<comment type="caution">
    <text evidence="1">The sequence shown here is derived from an EMBL/GenBank/DDBJ whole genome shotgun (WGS) entry which is preliminary data.</text>
</comment>
<dbReference type="OrthoDB" id="291482at2"/>
<dbReference type="AlphaFoldDB" id="A0A5C6AI75"/>
<protein>
    <submittedName>
        <fullName evidence="1">Uncharacterized protein</fullName>
    </submittedName>
</protein>
<name>A0A5C6AI75_9BACT</name>
<reference evidence="1 2" key="1">
    <citation type="submission" date="2019-02" db="EMBL/GenBank/DDBJ databases">
        <title>Deep-cultivation of Planctomycetes and their phenomic and genomic characterization uncovers novel biology.</title>
        <authorList>
            <person name="Wiegand S."/>
            <person name="Jogler M."/>
            <person name="Boedeker C."/>
            <person name="Pinto D."/>
            <person name="Vollmers J."/>
            <person name="Rivas-Marin E."/>
            <person name="Kohn T."/>
            <person name="Peeters S.H."/>
            <person name="Heuer A."/>
            <person name="Rast P."/>
            <person name="Oberbeckmann S."/>
            <person name="Bunk B."/>
            <person name="Jeske O."/>
            <person name="Meyerdierks A."/>
            <person name="Storesund J.E."/>
            <person name="Kallscheuer N."/>
            <person name="Luecker S."/>
            <person name="Lage O.M."/>
            <person name="Pohl T."/>
            <person name="Merkel B.J."/>
            <person name="Hornburger P."/>
            <person name="Mueller R.-W."/>
            <person name="Bruemmer F."/>
            <person name="Labrenz M."/>
            <person name="Spormann A.M."/>
            <person name="Op Den Camp H."/>
            <person name="Overmann J."/>
            <person name="Amann R."/>
            <person name="Jetten M.S.M."/>
            <person name="Mascher T."/>
            <person name="Medema M.H."/>
            <person name="Devos D.P."/>
            <person name="Kaster A.-K."/>
            <person name="Ovreas L."/>
            <person name="Rohde M."/>
            <person name="Galperin M.Y."/>
            <person name="Jogler C."/>
        </authorList>
    </citation>
    <scope>NUCLEOTIDE SEQUENCE [LARGE SCALE GENOMIC DNA]</scope>
    <source>
        <strain evidence="1 2">Pla108</strain>
    </source>
</reference>